<dbReference type="InterPro" id="IPR014745">
    <property type="entry name" value="MHC_II_a/b_N"/>
</dbReference>
<dbReference type="InterPro" id="IPR003597">
    <property type="entry name" value="Ig_C1-set"/>
</dbReference>
<dbReference type="AlphaFoldDB" id="A0A5N4CRZ1"/>
<protein>
    <submittedName>
        <fullName evidence="11">HLA class II histocompatibility antigen</fullName>
    </submittedName>
</protein>
<dbReference type="Pfam" id="PF00969">
    <property type="entry name" value="MHC_II_beta"/>
    <property type="match status" value="1"/>
</dbReference>
<dbReference type="SMART" id="SM00921">
    <property type="entry name" value="MHC_II_beta"/>
    <property type="match status" value="1"/>
</dbReference>
<dbReference type="Pfam" id="PF07654">
    <property type="entry name" value="C1-set"/>
    <property type="match status" value="1"/>
</dbReference>
<dbReference type="InterPro" id="IPR013783">
    <property type="entry name" value="Ig-like_fold"/>
</dbReference>
<dbReference type="Proteomes" id="UP000299084">
    <property type="component" value="Unassembled WGS sequence"/>
</dbReference>
<comment type="caution">
    <text evidence="11">The sequence shown here is derived from an EMBL/GenBank/DDBJ whole genome shotgun (WGS) entry which is preliminary data.</text>
</comment>
<keyword evidence="3" id="KW-0391">Immunity</keyword>
<keyword evidence="5" id="KW-1064">Adaptive immunity</keyword>
<evidence type="ECO:0000256" key="8">
    <source>
        <dbReference type="ARBA" id="ARBA00023182"/>
    </source>
</evidence>
<dbReference type="GO" id="GO:0042613">
    <property type="term" value="C:MHC class II protein complex"/>
    <property type="evidence" value="ECO:0007669"/>
    <property type="project" value="UniProtKB-KW"/>
</dbReference>
<proteinExistence type="predicted"/>
<evidence type="ECO:0000256" key="1">
    <source>
        <dbReference type="ARBA" id="ARBA00004479"/>
    </source>
</evidence>
<keyword evidence="7" id="KW-0325">Glycoprotein</keyword>
<dbReference type="CDD" id="cd21002">
    <property type="entry name" value="IgC1_MHC_II_beta_HLA-DM"/>
    <property type="match status" value="1"/>
</dbReference>
<dbReference type="GO" id="GO:0002250">
    <property type="term" value="P:adaptive immune response"/>
    <property type="evidence" value="ECO:0007669"/>
    <property type="project" value="UniProtKB-KW"/>
</dbReference>
<dbReference type="SUPFAM" id="SSF48726">
    <property type="entry name" value="Immunoglobulin"/>
    <property type="match status" value="1"/>
</dbReference>
<dbReference type="InterPro" id="IPR000353">
    <property type="entry name" value="MHC_II_b_N"/>
</dbReference>
<dbReference type="InterPro" id="IPR003006">
    <property type="entry name" value="Ig/MHC_CS"/>
</dbReference>
<name>A0A5N4CRZ1_CAMDR</name>
<evidence type="ECO:0000313" key="12">
    <source>
        <dbReference type="Proteomes" id="UP000299084"/>
    </source>
</evidence>
<keyword evidence="6" id="KW-0472">Membrane</keyword>
<sequence>MTSLLPLLLGLSLGCTGAGGFVAHVESSCLLDDDGTPKEFKYCISFNKDLLTCWDPLQANMVPCEFGVLYGLAKYLSDFLNRNENLIQRLSNGLQDCATHTQPFWKSLTHRTRPPSVQVAKTTPFNTRESVMLACYVWDFYPADVIITWRKNGQPILPHSSAQNIAQPNGDWTYQTVSHLATTPSFGDTYTCVVEHIGSPEPILQDWSKCVQMGRISISWAVPNPDSEGFCVSNDSGPGAHHLLSRFAQLAESCLLWLHCPPRVRLSRRSAHFLEVEFYSFHSM</sequence>
<dbReference type="PANTHER" id="PTHR19944">
    <property type="entry name" value="MHC CLASS II-RELATED"/>
    <property type="match status" value="1"/>
</dbReference>
<feature type="domain" description="Ig-like" evidence="10">
    <location>
        <begin position="114"/>
        <end position="199"/>
    </location>
</feature>
<dbReference type="PROSITE" id="PS50835">
    <property type="entry name" value="IG_LIKE"/>
    <property type="match status" value="1"/>
</dbReference>
<dbReference type="InterPro" id="IPR007110">
    <property type="entry name" value="Ig-like_dom"/>
</dbReference>
<accession>A0A5N4CRZ1</accession>
<evidence type="ECO:0000256" key="5">
    <source>
        <dbReference type="ARBA" id="ARBA00023130"/>
    </source>
</evidence>
<keyword evidence="12" id="KW-1185">Reference proteome</keyword>
<dbReference type="InterPro" id="IPR011162">
    <property type="entry name" value="MHC_I/II-like_Ag-recog"/>
</dbReference>
<keyword evidence="9" id="KW-0732">Signal</keyword>
<dbReference type="InterPro" id="IPR050160">
    <property type="entry name" value="MHC/Immunoglobulin"/>
</dbReference>
<dbReference type="STRING" id="9838.ENSCDRP00005031490"/>
<evidence type="ECO:0000256" key="9">
    <source>
        <dbReference type="SAM" id="SignalP"/>
    </source>
</evidence>
<dbReference type="EMBL" id="JWIN03000020">
    <property type="protein sequence ID" value="KAB1261605.1"/>
    <property type="molecule type" value="Genomic_DNA"/>
</dbReference>
<dbReference type="InterPro" id="IPR036179">
    <property type="entry name" value="Ig-like_dom_sf"/>
</dbReference>
<gene>
    <name evidence="11" type="ORF">Cadr_000022021</name>
</gene>
<feature type="signal peptide" evidence="9">
    <location>
        <begin position="1"/>
        <end position="20"/>
    </location>
</feature>
<evidence type="ECO:0000259" key="10">
    <source>
        <dbReference type="PROSITE" id="PS50835"/>
    </source>
</evidence>
<dbReference type="SUPFAM" id="SSF54452">
    <property type="entry name" value="MHC antigen-recognition domain"/>
    <property type="match status" value="1"/>
</dbReference>
<comment type="subcellular location">
    <subcellularLocation>
        <location evidence="1">Membrane</location>
        <topology evidence="1">Single-pass type I membrane protein</topology>
    </subcellularLocation>
</comment>
<dbReference type="Gene3D" id="2.60.40.10">
    <property type="entry name" value="Immunoglobulins"/>
    <property type="match status" value="1"/>
</dbReference>
<dbReference type="GO" id="GO:0002504">
    <property type="term" value="P:antigen processing and presentation of peptide or polysaccharide antigen via MHC class II"/>
    <property type="evidence" value="ECO:0007669"/>
    <property type="project" value="UniProtKB-KW"/>
</dbReference>
<evidence type="ECO:0000256" key="4">
    <source>
        <dbReference type="ARBA" id="ARBA00022989"/>
    </source>
</evidence>
<keyword evidence="4" id="KW-1133">Transmembrane helix</keyword>
<evidence type="ECO:0000256" key="6">
    <source>
        <dbReference type="ARBA" id="ARBA00023136"/>
    </source>
</evidence>
<evidence type="ECO:0000256" key="7">
    <source>
        <dbReference type="ARBA" id="ARBA00023180"/>
    </source>
</evidence>
<keyword evidence="2" id="KW-0812">Transmembrane</keyword>
<keyword evidence="8" id="KW-0491">MHC II</keyword>
<organism evidence="11 12">
    <name type="scientific">Camelus dromedarius</name>
    <name type="common">Dromedary</name>
    <name type="synonym">Arabian camel</name>
    <dbReference type="NCBI Taxonomy" id="9838"/>
    <lineage>
        <taxon>Eukaryota</taxon>
        <taxon>Metazoa</taxon>
        <taxon>Chordata</taxon>
        <taxon>Craniata</taxon>
        <taxon>Vertebrata</taxon>
        <taxon>Euteleostomi</taxon>
        <taxon>Mammalia</taxon>
        <taxon>Eutheria</taxon>
        <taxon>Laurasiatheria</taxon>
        <taxon>Artiodactyla</taxon>
        <taxon>Tylopoda</taxon>
        <taxon>Camelidae</taxon>
        <taxon>Camelus</taxon>
    </lineage>
</organism>
<reference evidence="11 12" key="1">
    <citation type="journal article" date="2019" name="Mol. Ecol. Resour.">
        <title>Improving Illumina assemblies with Hi-C and long reads: an example with the North African dromedary.</title>
        <authorList>
            <person name="Elbers J.P."/>
            <person name="Rogers M.F."/>
            <person name="Perelman P.L."/>
            <person name="Proskuryakova A.A."/>
            <person name="Serdyukova N.A."/>
            <person name="Johnson W.E."/>
            <person name="Horin P."/>
            <person name="Corander J."/>
            <person name="Murphy D."/>
            <person name="Burger P.A."/>
        </authorList>
    </citation>
    <scope>NUCLEOTIDE SEQUENCE [LARGE SCALE GENOMIC DNA]</scope>
    <source>
        <strain evidence="11">Drom800</strain>
        <tissue evidence="11">Blood</tissue>
    </source>
</reference>
<evidence type="ECO:0000313" key="11">
    <source>
        <dbReference type="EMBL" id="KAB1261605.1"/>
    </source>
</evidence>
<dbReference type="PROSITE" id="PS00290">
    <property type="entry name" value="IG_MHC"/>
    <property type="match status" value="1"/>
</dbReference>
<dbReference type="PANTHER" id="PTHR19944:SF65">
    <property type="entry name" value="HLA CLASS II HISTOCOMPATIBILITY ANTIGEN, DM BETA CHAIN"/>
    <property type="match status" value="1"/>
</dbReference>
<dbReference type="Gene3D" id="3.10.320.10">
    <property type="entry name" value="Class II Histocompatibility Antigen, M Beta Chain, Chain B, domain 1"/>
    <property type="match status" value="1"/>
</dbReference>
<dbReference type="SMART" id="SM00407">
    <property type="entry name" value="IGc1"/>
    <property type="match status" value="1"/>
</dbReference>
<evidence type="ECO:0000256" key="2">
    <source>
        <dbReference type="ARBA" id="ARBA00022692"/>
    </source>
</evidence>
<feature type="chain" id="PRO_5024304931" evidence="9">
    <location>
        <begin position="21"/>
        <end position="284"/>
    </location>
</feature>
<evidence type="ECO:0000256" key="3">
    <source>
        <dbReference type="ARBA" id="ARBA00022859"/>
    </source>
</evidence>